<dbReference type="Proteomes" id="UP000887579">
    <property type="component" value="Unplaced"/>
</dbReference>
<evidence type="ECO:0000313" key="1">
    <source>
        <dbReference type="Proteomes" id="UP000887579"/>
    </source>
</evidence>
<accession>A0AC34FWI3</accession>
<dbReference type="WBParaSite" id="ES5_v2.g21367.t1">
    <property type="protein sequence ID" value="ES5_v2.g21367.t1"/>
    <property type="gene ID" value="ES5_v2.g21367"/>
</dbReference>
<organism evidence="1 2">
    <name type="scientific">Panagrolaimus sp. ES5</name>
    <dbReference type="NCBI Taxonomy" id="591445"/>
    <lineage>
        <taxon>Eukaryota</taxon>
        <taxon>Metazoa</taxon>
        <taxon>Ecdysozoa</taxon>
        <taxon>Nematoda</taxon>
        <taxon>Chromadorea</taxon>
        <taxon>Rhabditida</taxon>
        <taxon>Tylenchina</taxon>
        <taxon>Panagrolaimomorpha</taxon>
        <taxon>Panagrolaimoidea</taxon>
        <taxon>Panagrolaimidae</taxon>
        <taxon>Panagrolaimus</taxon>
    </lineage>
</organism>
<sequence>MVDPHFADSYNVEPQTILIESERIDTTTVTHKFSMPCDTSLTLKLVEVTKYSLTIDDVNFFADNPEVVIALKSGSYKYTVTL</sequence>
<reference evidence="2" key="1">
    <citation type="submission" date="2022-11" db="UniProtKB">
        <authorList>
            <consortium name="WormBaseParasite"/>
        </authorList>
    </citation>
    <scope>IDENTIFICATION</scope>
</reference>
<name>A0AC34FWI3_9BILA</name>
<protein>
    <submittedName>
        <fullName evidence="2">Uncharacterized protein</fullName>
    </submittedName>
</protein>
<evidence type="ECO:0000313" key="2">
    <source>
        <dbReference type="WBParaSite" id="ES5_v2.g21367.t1"/>
    </source>
</evidence>
<proteinExistence type="predicted"/>